<keyword evidence="2" id="KW-1185">Reference proteome</keyword>
<evidence type="ECO:0000313" key="2">
    <source>
        <dbReference type="Proteomes" id="UP000240493"/>
    </source>
</evidence>
<dbReference type="AlphaFoldDB" id="A0A2T3YYW6"/>
<proteinExistence type="predicted"/>
<protein>
    <submittedName>
        <fullName evidence="1">Uncharacterized protein</fullName>
    </submittedName>
</protein>
<gene>
    <name evidence="1" type="ORF">M441DRAFT_447820</name>
</gene>
<dbReference type="Proteomes" id="UP000240493">
    <property type="component" value="Unassembled WGS sequence"/>
</dbReference>
<evidence type="ECO:0000313" key="1">
    <source>
        <dbReference type="EMBL" id="PTB37763.1"/>
    </source>
</evidence>
<reference evidence="1 2" key="1">
    <citation type="submission" date="2016-07" db="EMBL/GenBank/DDBJ databases">
        <title>Multiple horizontal gene transfer events from other fungi enriched the ability of initially mycotrophic Trichoderma (Ascomycota) to feed on dead plant biomass.</title>
        <authorList>
            <consortium name="DOE Joint Genome Institute"/>
            <person name="Aerts A."/>
            <person name="Atanasova L."/>
            <person name="Chenthamara K."/>
            <person name="Zhang J."/>
            <person name="Grujic M."/>
            <person name="Henrissat B."/>
            <person name="Kuo A."/>
            <person name="Salamov A."/>
            <person name="Lipzen A."/>
            <person name="Labutti K."/>
            <person name="Barry K."/>
            <person name="Miao Y."/>
            <person name="Rahimi M.J."/>
            <person name="Shen Q."/>
            <person name="Grigoriev I.V."/>
            <person name="Kubicek C.P."/>
            <person name="Druzhinina I.S."/>
        </authorList>
    </citation>
    <scope>NUCLEOTIDE SEQUENCE [LARGE SCALE GENOMIC DNA]</scope>
    <source>
        <strain evidence="1 2">CBS 433.97</strain>
    </source>
</reference>
<sequence length="302" mass="33273">MLSPSPHSPGALYRFESIAISVPPQLSFPLDICSSGVFRLCASFGRAHDSPPGAFCFDRLSIIALPDYCKLRTHVPSFASTSTQRNVCMHTDVAASTPASWVLMMPRYRQQRTLPVNATPETRPAARLAPKGAVSSKAGATIPSPLFRDPIRLSASPPTWLLIEPIRLQTERPARLPPHPHVPPLTVDVDDAYACATNGGNNSSNEYYMSYASTADAYDAEWNLRRNNNINLSLLLDMPTPETPMVWLLYRTMRHLTVVTYFRGNSAATGLSRHFASTTCICLDTPHVASYCYLGPHSLLDR</sequence>
<name>A0A2T3YYW6_TRIA4</name>
<dbReference type="EMBL" id="KZ679267">
    <property type="protein sequence ID" value="PTB37763.1"/>
    <property type="molecule type" value="Genomic_DNA"/>
</dbReference>
<accession>A0A2T3YYW6</accession>
<organism evidence="1 2">
    <name type="scientific">Trichoderma asperellum (strain ATCC 204424 / CBS 433.97 / NBRC 101777)</name>
    <dbReference type="NCBI Taxonomy" id="1042311"/>
    <lineage>
        <taxon>Eukaryota</taxon>
        <taxon>Fungi</taxon>
        <taxon>Dikarya</taxon>
        <taxon>Ascomycota</taxon>
        <taxon>Pezizomycotina</taxon>
        <taxon>Sordariomycetes</taxon>
        <taxon>Hypocreomycetidae</taxon>
        <taxon>Hypocreales</taxon>
        <taxon>Hypocreaceae</taxon>
        <taxon>Trichoderma</taxon>
    </lineage>
</organism>